<keyword evidence="1" id="KW-0472">Membrane</keyword>
<gene>
    <name evidence="2" type="ORF">EDD36DRAFT_180024</name>
</gene>
<evidence type="ECO:0000313" key="3">
    <source>
        <dbReference type="Proteomes" id="UP001203852"/>
    </source>
</evidence>
<dbReference type="EMBL" id="MU404352">
    <property type="protein sequence ID" value="KAI1615250.1"/>
    <property type="molecule type" value="Genomic_DNA"/>
</dbReference>
<dbReference type="PANTHER" id="PTHR35394">
    <property type="entry name" value="DUF3176 DOMAIN-CONTAINING PROTEIN"/>
    <property type="match status" value="1"/>
</dbReference>
<sequence>MGKDQDFAIDSDIPDAISIARRPSRWTRLTRLINDLWILEIVSLAFSAVSLGAVVVVLHRYDGKPLRTWPYALQITTVISFLGTICTSTLVMSITAALSQCKWNLYTRNEHPVKLADFQSLDAASRGPLGALRLIMSYRRPDLALMTAAVIIAAFALEPFVQQAVDFPSRFTRTNVTATIPVTTSYDDYASGEDSMVKTVDLPMKAAIYDGLFYTNVSAGADSIAAQCPTTNCTFLPYATLSMCSKCVNITNLIQQNCSSYEYDCTYHLPNGLSANDDEDPATYTNTTSELATSELANVSQFSVPFSGMGRQSIVPATFTAFECILYPCVNILTANVASGTLVETISASLLPDYQNSSEINLDDTDIVFTLPNDTLSRLQAGNPRQFSVAAESWVALKDYLSSILTGSTSGDMGPLNFYPTGDYQDAATALYTNYALNLGQGITNLAVSIGNQFRLYSPQQFATGTASLMETYVRVRWAWLLLPAVLEGATWIIFLAVCVVTRKRKVPAWKDSALAVMAWGVDKTDLRRQADGLGLDELEESDELDKIADHVFARMVKDDKGKWIGLKIADRTGTYPHARGMTRSRSIRPELGHRLSSLGRESEFYLLQDQGGIRIKDGRGQ</sequence>
<keyword evidence="3" id="KW-1185">Reference proteome</keyword>
<feature type="transmembrane region" description="Helical" evidence="1">
    <location>
        <begin position="478"/>
        <end position="501"/>
    </location>
</feature>
<dbReference type="InterPro" id="IPR021514">
    <property type="entry name" value="DUF3176"/>
</dbReference>
<dbReference type="Proteomes" id="UP001203852">
    <property type="component" value="Unassembled WGS sequence"/>
</dbReference>
<keyword evidence="1" id="KW-1133">Transmembrane helix</keyword>
<comment type="caution">
    <text evidence="2">The sequence shown here is derived from an EMBL/GenBank/DDBJ whole genome shotgun (WGS) entry which is preliminary data.</text>
</comment>
<dbReference type="Pfam" id="PF11374">
    <property type="entry name" value="DUF3176"/>
    <property type="match status" value="1"/>
</dbReference>
<keyword evidence="1" id="KW-0812">Transmembrane</keyword>
<evidence type="ECO:0000313" key="2">
    <source>
        <dbReference type="EMBL" id="KAI1615250.1"/>
    </source>
</evidence>
<feature type="transmembrane region" description="Helical" evidence="1">
    <location>
        <begin position="143"/>
        <end position="161"/>
    </location>
</feature>
<feature type="transmembrane region" description="Helical" evidence="1">
    <location>
        <begin position="71"/>
        <end position="98"/>
    </location>
</feature>
<accession>A0AAN6IFM5</accession>
<name>A0AAN6IFM5_9EURO</name>
<reference evidence="2" key="1">
    <citation type="journal article" date="2022" name="bioRxiv">
        <title>Deciphering the potential niche of two novel black yeast fungi from a biological soil crust based on their genomes, phenotypes, and melanin regulation.</title>
        <authorList>
            <consortium name="DOE Joint Genome Institute"/>
            <person name="Carr E.C."/>
            <person name="Barton Q."/>
            <person name="Grambo S."/>
            <person name="Sullivan M."/>
            <person name="Renfro C.M."/>
            <person name="Kuo A."/>
            <person name="Pangilinan J."/>
            <person name="Lipzen A."/>
            <person name="Keymanesh K."/>
            <person name="Savage E."/>
            <person name="Barry K."/>
            <person name="Grigoriev I.V."/>
            <person name="Riekhof W.R."/>
            <person name="Harris S.S."/>
        </authorList>
    </citation>
    <scope>NUCLEOTIDE SEQUENCE</scope>
    <source>
        <strain evidence="2">JF 03-4F</strain>
    </source>
</reference>
<proteinExistence type="predicted"/>
<organism evidence="2 3">
    <name type="scientific">Exophiala viscosa</name>
    <dbReference type="NCBI Taxonomy" id="2486360"/>
    <lineage>
        <taxon>Eukaryota</taxon>
        <taxon>Fungi</taxon>
        <taxon>Dikarya</taxon>
        <taxon>Ascomycota</taxon>
        <taxon>Pezizomycotina</taxon>
        <taxon>Eurotiomycetes</taxon>
        <taxon>Chaetothyriomycetidae</taxon>
        <taxon>Chaetothyriales</taxon>
        <taxon>Herpotrichiellaceae</taxon>
        <taxon>Exophiala</taxon>
    </lineage>
</organism>
<feature type="transmembrane region" description="Helical" evidence="1">
    <location>
        <begin position="36"/>
        <end position="59"/>
    </location>
</feature>
<dbReference type="AlphaFoldDB" id="A0AAN6IFM5"/>
<evidence type="ECO:0000256" key="1">
    <source>
        <dbReference type="SAM" id="Phobius"/>
    </source>
</evidence>
<dbReference type="PANTHER" id="PTHR35394:SF5">
    <property type="entry name" value="DUF3176 DOMAIN-CONTAINING PROTEIN"/>
    <property type="match status" value="1"/>
</dbReference>
<protein>
    <submittedName>
        <fullName evidence="2">Uncharacterized protein</fullName>
    </submittedName>
</protein>